<proteinExistence type="predicted"/>
<evidence type="ECO:0000313" key="1">
    <source>
        <dbReference type="EMBL" id="CBW21832.1"/>
    </source>
</evidence>
<dbReference type="KEGG" id="bfg:BF638R_1286"/>
<dbReference type="AlphaFoldDB" id="E1WRR3"/>
<name>E1WRR3_BACF6</name>
<evidence type="ECO:0008006" key="3">
    <source>
        <dbReference type="Google" id="ProtNLM"/>
    </source>
</evidence>
<gene>
    <name evidence="1" type="ordered locus">BF638R_1286</name>
</gene>
<accession>E1WRR3</accession>
<evidence type="ECO:0000313" key="2">
    <source>
        <dbReference type="Proteomes" id="UP000008560"/>
    </source>
</evidence>
<dbReference type="Proteomes" id="UP000008560">
    <property type="component" value="Chromosome"/>
</dbReference>
<sequence length="66" mass="7570">MYYEINRIVCCMLFVISCLGKSQPKQQSADLYRLPLCNECVKNEIYCALTLMGSVEVDDLNENTNK</sequence>
<protein>
    <recommendedName>
        <fullName evidence="3">Lipoprotein</fullName>
    </recommendedName>
</protein>
<dbReference type="EMBL" id="FQ312004">
    <property type="protein sequence ID" value="CBW21832.1"/>
    <property type="molecule type" value="Genomic_DNA"/>
</dbReference>
<dbReference type="PROSITE" id="PS51257">
    <property type="entry name" value="PROKAR_LIPOPROTEIN"/>
    <property type="match status" value="1"/>
</dbReference>
<organism evidence="1 2">
    <name type="scientific">Bacteroides fragilis (strain 638R)</name>
    <dbReference type="NCBI Taxonomy" id="862962"/>
    <lineage>
        <taxon>Bacteria</taxon>
        <taxon>Pseudomonadati</taxon>
        <taxon>Bacteroidota</taxon>
        <taxon>Bacteroidia</taxon>
        <taxon>Bacteroidales</taxon>
        <taxon>Bacteroidaceae</taxon>
        <taxon>Bacteroides</taxon>
    </lineage>
</organism>
<reference evidence="1 2" key="1">
    <citation type="journal article" date="2010" name="Microbiology">
        <title>Twenty-eight divergent polysaccharide loci specifying within- and amongst-strain capsule diversity in three strains of Bacteroides fragilis.</title>
        <authorList>
            <person name="Patrick S."/>
            <person name="Blakely G.W."/>
            <person name="Houston S."/>
            <person name="Moore J."/>
            <person name="Abratt V.R."/>
            <person name="Bertalan M."/>
            <person name="Cerdeno-Tarraga A.M."/>
            <person name="Quail M.A."/>
            <person name="Corton N."/>
            <person name="Corton C."/>
            <person name="Bignell A."/>
            <person name="Barron A."/>
            <person name="Clark L."/>
            <person name="Bentley S.D."/>
            <person name="Parkhill J."/>
        </authorList>
    </citation>
    <scope>NUCLEOTIDE SEQUENCE [LARGE SCALE GENOMIC DNA]</scope>
    <source>
        <strain evidence="1 2">638R</strain>
    </source>
</reference>
<dbReference type="HOGENOM" id="CLU_2858334_0_0_10"/>